<feature type="domain" description="Integrase catalytic" evidence="1">
    <location>
        <begin position="1"/>
        <end position="149"/>
    </location>
</feature>
<dbReference type="EMBL" id="MRZV01000014">
    <property type="protein sequence ID" value="PIK62325.1"/>
    <property type="molecule type" value="Genomic_DNA"/>
</dbReference>
<dbReference type="AlphaFoldDB" id="A0A2G8LQ05"/>
<dbReference type="FunFam" id="3.30.420.10:FF:000032">
    <property type="entry name" value="Retrovirus-related Pol polyprotein from transposon 297-like Protein"/>
    <property type="match status" value="1"/>
</dbReference>
<dbReference type="Proteomes" id="UP000230750">
    <property type="component" value="Unassembled WGS sequence"/>
</dbReference>
<gene>
    <name evidence="2" type="ORF">BSL78_00756</name>
</gene>
<organism evidence="2 3">
    <name type="scientific">Stichopus japonicus</name>
    <name type="common">Sea cucumber</name>
    <dbReference type="NCBI Taxonomy" id="307972"/>
    <lineage>
        <taxon>Eukaryota</taxon>
        <taxon>Metazoa</taxon>
        <taxon>Echinodermata</taxon>
        <taxon>Eleutherozoa</taxon>
        <taxon>Echinozoa</taxon>
        <taxon>Holothuroidea</taxon>
        <taxon>Aspidochirotacea</taxon>
        <taxon>Aspidochirotida</taxon>
        <taxon>Stichopodidae</taxon>
        <taxon>Apostichopus</taxon>
    </lineage>
</organism>
<evidence type="ECO:0000259" key="1">
    <source>
        <dbReference type="PROSITE" id="PS50994"/>
    </source>
</evidence>
<dbReference type="GO" id="GO:0015074">
    <property type="term" value="P:DNA integration"/>
    <property type="evidence" value="ECO:0007669"/>
    <property type="project" value="InterPro"/>
</dbReference>
<dbReference type="Pfam" id="PF00665">
    <property type="entry name" value="rve"/>
    <property type="match status" value="1"/>
</dbReference>
<dbReference type="Gene3D" id="3.30.420.10">
    <property type="entry name" value="Ribonuclease H-like superfamily/Ribonuclease H"/>
    <property type="match status" value="1"/>
</dbReference>
<accession>A0A2G8LQ05</accession>
<dbReference type="PANTHER" id="PTHR37984:SF15">
    <property type="entry name" value="INTEGRASE CATALYTIC DOMAIN-CONTAINING PROTEIN"/>
    <property type="match status" value="1"/>
</dbReference>
<protein>
    <recommendedName>
        <fullName evidence="1">Integrase catalytic domain-containing protein</fullName>
    </recommendedName>
</protein>
<dbReference type="InterPro" id="IPR012337">
    <property type="entry name" value="RNaseH-like_sf"/>
</dbReference>
<evidence type="ECO:0000313" key="3">
    <source>
        <dbReference type="Proteomes" id="UP000230750"/>
    </source>
</evidence>
<name>A0A2G8LQ05_STIJA</name>
<dbReference type="InterPro" id="IPR001584">
    <property type="entry name" value="Integrase_cat-core"/>
</dbReference>
<dbReference type="PROSITE" id="PS50994">
    <property type="entry name" value="INTEGRASE"/>
    <property type="match status" value="1"/>
</dbReference>
<dbReference type="InterPro" id="IPR036397">
    <property type="entry name" value="RNaseH_sf"/>
</dbReference>
<dbReference type="GO" id="GO:0003676">
    <property type="term" value="F:nucleic acid binding"/>
    <property type="evidence" value="ECO:0007669"/>
    <property type="project" value="InterPro"/>
</dbReference>
<dbReference type="InterPro" id="IPR050951">
    <property type="entry name" value="Retrovirus_Pol_polyprotein"/>
</dbReference>
<reference evidence="2 3" key="1">
    <citation type="journal article" date="2017" name="PLoS Biol.">
        <title>The sea cucumber genome provides insights into morphological evolution and visceral regeneration.</title>
        <authorList>
            <person name="Zhang X."/>
            <person name="Sun L."/>
            <person name="Yuan J."/>
            <person name="Sun Y."/>
            <person name="Gao Y."/>
            <person name="Zhang L."/>
            <person name="Li S."/>
            <person name="Dai H."/>
            <person name="Hamel J.F."/>
            <person name="Liu C."/>
            <person name="Yu Y."/>
            <person name="Liu S."/>
            <person name="Lin W."/>
            <person name="Guo K."/>
            <person name="Jin S."/>
            <person name="Xu P."/>
            <person name="Storey K.B."/>
            <person name="Huan P."/>
            <person name="Zhang T."/>
            <person name="Zhou Y."/>
            <person name="Zhang J."/>
            <person name="Lin C."/>
            <person name="Li X."/>
            <person name="Xing L."/>
            <person name="Huo D."/>
            <person name="Sun M."/>
            <person name="Wang L."/>
            <person name="Mercier A."/>
            <person name="Li F."/>
            <person name="Yang H."/>
            <person name="Xiang J."/>
        </authorList>
    </citation>
    <scope>NUCLEOTIDE SEQUENCE [LARGE SCALE GENOMIC DNA]</scope>
    <source>
        <strain evidence="2">Shaxun</strain>
        <tissue evidence="2">Muscle</tissue>
    </source>
</reference>
<keyword evidence="3" id="KW-1185">Reference proteome</keyword>
<comment type="caution">
    <text evidence="2">The sequence shown here is derived from an EMBL/GenBank/DDBJ whole genome shotgun (WGS) entry which is preliminary data.</text>
</comment>
<dbReference type="PANTHER" id="PTHR37984">
    <property type="entry name" value="PROTEIN CBG26694"/>
    <property type="match status" value="1"/>
</dbReference>
<evidence type="ECO:0000313" key="2">
    <source>
        <dbReference type="EMBL" id="PIK62325.1"/>
    </source>
</evidence>
<dbReference type="OrthoDB" id="10062030at2759"/>
<dbReference type="SUPFAM" id="SSF53098">
    <property type="entry name" value="Ribonuclease H-like"/>
    <property type="match status" value="1"/>
</dbReference>
<sequence>MDFLKIEPDSRDTRNVLVITDHFTRYAFAIPTRDQKATTVAKALWEHVFVHYGFPERLHSDQGRDFESRVIKELCDLLDIKKSRTTPYHPQGNGQCERFNQTLLNLLGTLEDEKKEHWRIHVAPLVHAYNCTRNEATGMSPYSLMFGREPRLPIDLRLGVGPGPMSLFSPEVCCSSQTQTQRAHQLAGSKADRKAAANEQRYNAGVRESALQAGDRVL</sequence>
<proteinExistence type="predicted"/>